<evidence type="ECO:0000256" key="1">
    <source>
        <dbReference type="SAM" id="Phobius"/>
    </source>
</evidence>
<keyword evidence="1" id="KW-0812">Transmembrane</keyword>
<keyword evidence="3" id="KW-1185">Reference proteome</keyword>
<keyword evidence="1" id="KW-0472">Membrane</keyword>
<dbReference type="Pfam" id="PF03938">
    <property type="entry name" value="OmpH"/>
    <property type="match status" value="1"/>
</dbReference>
<sequence>MTFAGNLTNNSVIKNYKSVLLFSNILTITILLFFILFNYNNSPKIVYVDNIKLFDNFNMTKELKNSGEKEFNLKKMAVDSLYTKLQSPEISPSQKKLVMQQFVQQKEELEQFNQYFAAEQSSKIWARIKSYASEFSKENKYQLIIGSENKINVLFADEKIDVTNDLLTYINKKYEGLK</sequence>
<feature type="transmembrane region" description="Helical" evidence="1">
    <location>
        <begin position="20"/>
        <end position="39"/>
    </location>
</feature>
<name>A0A2V4BVX2_9FLAO</name>
<accession>A0A2V4BVX2</accession>
<protein>
    <recommendedName>
        <fullName evidence="4">Molecular chaperone Skp</fullName>
    </recommendedName>
</protein>
<organism evidence="2 3">
    <name type="scientific">Flavobacterium hydrophilum</name>
    <dbReference type="NCBI Taxonomy" id="2211445"/>
    <lineage>
        <taxon>Bacteria</taxon>
        <taxon>Pseudomonadati</taxon>
        <taxon>Bacteroidota</taxon>
        <taxon>Flavobacteriia</taxon>
        <taxon>Flavobacteriales</taxon>
        <taxon>Flavobacteriaceae</taxon>
        <taxon>Flavobacterium</taxon>
    </lineage>
</organism>
<evidence type="ECO:0008006" key="4">
    <source>
        <dbReference type="Google" id="ProtNLM"/>
    </source>
</evidence>
<dbReference type="SMART" id="SM00935">
    <property type="entry name" value="OmpH"/>
    <property type="match status" value="1"/>
</dbReference>
<dbReference type="GO" id="GO:0051082">
    <property type="term" value="F:unfolded protein binding"/>
    <property type="evidence" value="ECO:0007669"/>
    <property type="project" value="InterPro"/>
</dbReference>
<comment type="caution">
    <text evidence="2">The sequence shown here is derived from an EMBL/GenBank/DDBJ whole genome shotgun (WGS) entry which is preliminary data.</text>
</comment>
<dbReference type="InterPro" id="IPR024930">
    <property type="entry name" value="Skp_dom_sf"/>
</dbReference>
<evidence type="ECO:0000313" key="2">
    <source>
        <dbReference type="EMBL" id="PXY43161.1"/>
    </source>
</evidence>
<gene>
    <name evidence="2" type="ORF">DMB68_20950</name>
</gene>
<dbReference type="SUPFAM" id="SSF111384">
    <property type="entry name" value="OmpH-like"/>
    <property type="match status" value="1"/>
</dbReference>
<dbReference type="EMBL" id="QJHL01000007">
    <property type="protein sequence ID" value="PXY43161.1"/>
    <property type="molecule type" value="Genomic_DNA"/>
</dbReference>
<keyword evidence="1" id="KW-1133">Transmembrane helix</keyword>
<dbReference type="AlphaFoldDB" id="A0A2V4BVX2"/>
<dbReference type="Gene3D" id="3.30.910.20">
    <property type="entry name" value="Skp domain"/>
    <property type="match status" value="1"/>
</dbReference>
<dbReference type="InterPro" id="IPR005632">
    <property type="entry name" value="Chaperone_Skp"/>
</dbReference>
<proteinExistence type="predicted"/>
<evidence type="ECO:0000313" key="3">
    <source>
        <dbReference type="Proteomes" id="UP000247681"/>
    </source>
</evidence>
<dbReference type="OrthoDB" id="677272at2"/>
<dbReference type="Proteomes" id="UP000247681">
    <property type="component" value="Unassembled WGS sequence"/>
</dbReference>
<reference evidence="2 3" key="1">
    <citation type="submission" date="2018-05" db="EMBL/GenBank/DDBJ databases">
        <title>Flavobacterium sp. strain IMCC34758, incomplete genome.</title>
        <authorList>
            <person name="Joung Y."/>
        </authorList>
    </citation>
    <scope>NUCLEOTIDE SEQUENCE [LARGE SCALE GENOMIC DNA]</scope>
    <source>
        <strain evidence="2 3">IMCC34758</strain>
    </source>
</reference>